<name>A0ABS0T478_9CAUL</name>
<evidence type="ECO:0000313" key="3">
    <source>
        <dbReference type="Proteomes" id="UP000639859"/>
    </source>
</evidence>
<evidence type="ECO:0000256" key="1">
    <source>
        <dbReference type="SAM" id="Phobius"/>
    </source>
</evidence>
<evidence type="ECO:0000313" key="2">
    <source>
        <dbReference type="EMBL" id="MBI1685693.1"/>
    </source>
</evidence>
<proteinExistence type="predicted"/>
<accession>A0ABS0T478</accession>
<reference evidence="2 3" key="1">
    <citation type="submission" date="2020-11" db="EMBL/GenBank/DDBJ databases">
        <title>genome sequence of strain KACC 18849.</title>
        <authorList>
            <person name="Gao J."/>
            <person name="Zhang X."/>
        </authorList>
    </citation>
    <scope>NUCLEOTIDE SEQUENCE [LARGE SCALE GENOMIC DNA]</scope>
    <source>
        <strain evidence="2 3">KACC 18849</strain>
    </source>
</reference>
<dbReference type="Pfam" id="PF07235">
    <property type="entry name" value="DUF1427"/>
    <property type="match status" value="1"/>
</dbReference>
<keyword evidence="1" id="KW-1133">Transmembrane helix</keyword>
<dbReference type="RefSeq" id="WP_198577600.1">
    <property type="nucleotide sequence ID" value="NZ_JADWOX010000015.1"/>
</dbReference>
<dbReference type="InterPro" id="IPR009872">
    <property type="entry name" value="DUF1427"/>
</dbReference>
<keyword evidence="3" id="KW-1185">Reference proteome</keyword>
<keyword evidence="1" id="KW-0812">Transmembrane</keyword>
<comment type="caution">
    <text evidence="2">The sequence shown here is derived from an EMBL/GenBank/DDBJ whole genome shotgun (WGS) entry which is preliminary data.</text>
</comment>
<protein>
    <submittedName>
        <fullName evidence="2">DUF1427 family protein</fullName>
    </submittedName>
</protein>
<sequence>MKIYILSLAAGLVVGVFYALVQVRSPAPPVVALLGLLGILVGEQIPPLVKGALARKPAAVSWLRHQVGPHMFGSLPAGVKLPPGQDPADQA</sequence>
<dbReference type="Proteomes" id="UP000639859">
    <property type="component" value="Unassembled WGS sequence"/>
</dbReference>
<gene>
    <name evidence="2" type="ORF">I4Q42_18660</name>
</gene>
<dbReference type="NCBIfam" id="TIGR03510">
    <property type="entry name" value="XapX"/>
    <property type="match status" value="1"/>
</dbReference>
<dbReference type="InterPro" id="IPR020017">
    <property type="entry name" value="XapX_domain"/>
</dbReference>
<keyword evidence="1" id="KW-0472">Membrane</keyword>
<organism evidence="2 3">
    <name type="scientific">Caulobacter hibisci</name>
    <dbReference type="NCBI Taxonomy" id="2035993"/>
    <lineage>
        <taxon>Bacteria</taxon>
        <taxon>Pseudomonadati</taxon>
        <taxon>Pseudomonadota</taxon>
        <taxon>Alphaproteobacteria</taxon>
        <taxon>Caulobacterales</taxon>
        <taxon>Caulobacteraceae</taxon>
        <taxon>Caulobacter</taxon>
    </lineage>
</organism>
<dbReference type="EMBL" id="JADWOX010000015">
    <property type="protein sequence ID" value="MBI1685693.1"/>
    <property type="molecule type" value="Genomic_DNA"/>
</dbReference>
<feature type="transmembrane region" description="Helical" evidence="1">
    <location>
        <begin position="29"/>
        <end position="49"/>
    </location>
</feature>